<dbReference type="AlphaFoldDB" id="F8F5N7"/>
<organism evidence="1 2">
    <name type="scientific">Paenibacillus mucilaginosus (strain KNP414)</name>
    <dbReference type="NCBI Taxonomy" id="1036673"/>
    <lineage>
        <taxon>Bacteria</taxon>
        <taxon>Bacillati</taxon>
        <taxon>Bacillota</taxon>
        <taxon>Bacilli</taxon>
        <taxon>Bacillales</taxon>
        <taxon>Paenibacillaceae</taxon>
        <taxon>Paenibacillus</taxon>
    </lineage>
</organism>
<dbReference type="EMBL" id="CP002869">
    <property type="protein sequence ID" value="AEI41210.1"/>
    <property type="molecule type" value="Genomic_DNA"/>
</dbReference>
<reference evidence="2" key="1">
    <citation type="submission" date="2011-06" db="EMBL/GenBank/DDBJ databases">
        <title>Complete genome sequence of Paenibacillus mucilaginosus KNP414.</title>
        <authorList>
            <person name="Wang J."/>
            <person name="Hu S."/>
            <person name="Hu X."/>
            <person name="Zhang B."/>
            <person name="Dong D."/>
            <person name="Zhang S."/>
            <person name="Zhao K."/>
            <person name="Wu D."/>
        </authorList>
    </citation>
    <scope>NUCLEOTIDE SEQUENCE [LARGE SCALE GENOMIC DNA]</scope>
    <source>
        <strain evidence="2">KNP414</strain>
    </source>
</reference>
<accession>F8F5N7</accession>
<dbReference type="RefSeq" id="WP_013916371.1">
    <property type="nucleotide sequence ID" value="NC_015690.1"/>
</dbReference>
<evidence type="ECO:0000313" key="1">
    <source>
        <dbReference type="EMBL" id="AEI41210.1"/>
    </source>
</evidence>
<dbReference type="HOGENOM" id="CLU_1873387_0_0_9"/>
<dbReference type="Proteomes" id="UP000006620">
    <property type="component" value="Chromosome"/>
</dbReference>
<evidence type="ECO:0008006" key="3">
    <source>
        <dbReference type="Google" id="ProtNLM"/>
    </source>
</evidence>
<dbReference type="KEGG" id="pms:KNP414_02649"/>
<evidence type="ECO:0000313" key="2">
    <source>
        <dbReference type="Proteomes" id="UP000006620"/>
    </source>
</evidence>
<gene>
    <name evidence="1" type="ordered locus">KNP414_02649</name>
</gene>
<protein>
    <recommendedName>
        <fullName evidence="3">O-methyltransferase</fullName>
    </recommendedName>
</protein>
<name>F8F5N7_PAEMK</name>
<dbReference type="PATRIC" id="fig|1036673.3.peg.2408"/>
<proteinExistence type="predicted"/>
<reference evidence="1 2" key="2">
    <citation type="journal article" date="2013" name="Genome Announc.">
        <title>Genome Sequence of Growth-Improving Paenibacillus mucilaginosus Strain KNP414.</title>
        <authorList>
            <person name="Lu J.J."/>
            <person name="Wang J.F."/>
            <person name="Hu X.F."/>
        </authorList>
    </citation>
    <scope>NUCLEOTIDE SEQUENCE [LARGE SCALE GENOMIC DNA]</scope>
    <source>
        <strain evidence="1 2">KNP414</strain>
    </source>
</reference>
<sequence>MMLHSVPLSRQVDMVFTQLREELEHLDSGTVFMQIRNDVVGKFGIKHFPLESRGAELKKIEKGLSETQQISFRQTAQESLKYKRWTHGEIQFEFATMQDTLCTSITFESNYNMASMVNESSHRYR</sequence>